<protein>
    <submittedName>
        <fullName evidence="5">ABC transporter substrate-binding protein</fullName>
    </submittedName>
</protein>
<evidence type="ECO:0000256" key="2">
    <source>
        <dbReference type="ARBA" id="ARBA00008520"/>
    </source>
</evidence>
<keyword evidence="3" id="KW-0574">Periplasm</keyword>
<evidence type="ECO:0000313" key="5">
    <source>
        <dbReference type="EMBL" id="GAB1583912.1"/>
    </source>
</evidence>
<proteinExistence type="inferred from homology"/>
<dbReference type="Gene3D" id="3.40.190.10">
    <property type="entry name" value="Periplasmic binding protein-like II"/>
    <property type="match status" value="2"/>
</dbReference>
<feature type="chain" id="PRO_5045275691" evidence="4">
    <location>
        <begin position="34"/>
        <end position="438"/>
    </location>
</feature>
<evidence type="ECO:0000256" key="3">
    <source>
        <dbReference type="ARBA" id="ARBA00022764"/>
    </source>
</evidence>
<organism evidence="5 6">
    <name type="scientific">Phyllobacterium phragmitis</name>
    <dbReference type="NCBI Taxonomy" id="2670329"/>
    <lineage>
        <taxon>Bacteria</taxon>
        <taxon>Pseudomonadati</taxon>
        <taxon>Pseudomonadota</taxon>
        <taxon>Alphaproteobacteria</taxon>
        <taxon>Hyphomicrobiales</taxon>
        <taxon>Phyllobacteriaceae</taxon>
        <taxon>Phyllobacterium</taxon>
    </lineage>
</organism>
<dbReference type="InterPro" id="IPR006059">
    <property type="entry name" value="SBP"/>
</dbReference>
<reference evidence="5 6" key="1">
    <citation type="submission" date="2024-10" db="EMBL/GenBank/DDBJ databases">
        <title>Isolation, draft genome sequencing and identification of Phyllobacterium sp. NSA23, isolated from leaf soil.</title>
        <authorList>
            <person name="Akita H."/>
        </authorList>
    </citation>
    <scope>NUCLEOTIDE SEQUENCE [LARGE SCALE GENOMIC DNA]</scope>
    <source>
        <strain evidence="5 6">NSA23</strain>
    </source>
</reference>
<gene>
    <name evidence="5" type="ORF">PPNSA23_38550</name>
</gene>
<dbReference type="PANTHER" id="PTHR43649:SF14">
    <property type="entry name" value="BLR3389 PROTEIN"/>
    <property type="match status" value="1"/>
</dbReference>
<evidence type="ECO:0000256" key="1">
    <source>
        <dbReference type="ARBA" id="ARBA00004418"/>
    </source>
</evidence>
<name>A0ABQ0H4S8_9HYPH</name>
<comment type="subcellular location">
    <subcellularLocation>
        <location evidence="1">Periplasm</location>
    </subcellularLocation>
</comment>
<dbReference type="Proteomes" id="UP001628091">
    <property type="component" value="Unassembled WGS sequence"/>
</dbReference>
<dbReference type="EMBL" id="BAAFZP010000002">
    <property type="protein sequence ID" value="GAB1583912.1"/>
    <property type="molecule type" value="Genomic_DNA"/>
</dbReference>
<dbReference type="RefSeq" id="WP_407866437.1">
    <property type="nucleotide sequence ID" value="NZ_BAAFZP010000002.1"/>
</dbReference>
<dbReference type="InterPro" id="IPR050490">
    <property type="entry name" value="Bact_solute-bd_prot1"/>
</dbReference>
<dbReference type="SUPFAM" id="SSF53850">
    <property type="entry name" value="Periplasmic binding protein-like II"/>
    <property type="match status" value="1"/>
</dbReference>
<accession>A0ABQ0H4S8</accession>
<evidence type="ECO:0000313" key="6">
    <source>
        <dbReference type="Proteomes" id="UP001628091"/>
    </source>
</evidence>
<comment type="caution">
    <text evidence="5">The sequence shown here is derived from an EMBL/GenBank/DDBJ whole genome shotgun (WGS) entry which is preliminary data.</text>
</comment>
<comment type="similarity">
    <text evidence="2">Belongs to the bacterial solute-binding protein 1 family.</text>
</comment>
<keyword evidence="6" id="KW-1185">Reference proteome</keyword>
<keyword evidence="4" id="KW-0732">Signal</keyword>
<feature type="signal peptide" evidence="4">
    <location>
        <begin position="1"/>
        <end position="33"/>
    </location>
</feature>
<sequence>MIHGNGKAPLRARRLSALAAATGMAFLSSTLMGGGVAAAQTVIKWLHLETVPASVKMWEDIAKKYEAEHPDVDIQLQFLENEAFKAKLPTLLQSDDAPDFFYTWGGGVLKQQSETGALMDLTDAMSADEGTWVKSYNPAAVRGFTFGERIYAVPYKMGTVSFFYNKALFDKAGVKAEDIKTWDDFLNAIKTLKEAGITPIAGGGGDKWPLHFYWSYLVMRNGGQEVFEAAKNKEGEGFLDPAVIKAGEQLAELGKLEPFQGGYLGANWQQTLGVFGDGKAAMILSFENTEANQRTHAADGMGLAPENIGRFAFPVVNGGRGAATDTLGGLNGWAVTKKAPPQAVDFLRYLTNQENERIQAAAGMIVPAAKGAEDGIKDPLMRASADQLAASTWHQNYFDQDLGPAVGRVVNDVTIEILTGQMSPEEGSQMIQDALELE</sequence>
<evidence type="ECO:0000256" key="4">
    <source>
        <dbReference type="SAM" id="SignalP"/>
    </source>
</evidence>
<dbReference type="PANTHER" id="PTHR43649">
    <property type="entry name" value="ARABINOSE-BINDING PROTEIN-RELATED"/>
    <property type="match status" value="1"/>
</dbReference>
<dbReference type="Pfam" id="PF01547">
    <property type="entry name" value="SBP_bac_1"/>
    <property type="match status" value="1"/>
</dbReference>